<accession>A0A923HRQ6</accession>
<protein>
    <recommendedName>
        <fullName evidence="4">ABC transporter substrate-binding protein</fullName>
    </recommendedName>
</protein>
<name>A0A923HRQ6_9FIRM</name>
<dbReference type="OrthoDB" id="9766989at2"/>
<reference evidence="2" key="2">
    <citation type="submission" date="2020-10" db="EMBL/GenBank/DDBJ databases">
        <title>Comparative genomics of the Acetobacterium genus.</title>
        <authorList>
            <person name="Marshall C."/>
            <person name="May H."/>
            <person name="Norman S."/>
        </authorList>
    </citation>
    <scope>NUCLEOTIDE SEQUENCE</scope>
    <source>
        <strain evidence="2">DER-2019</strain>
    </source>
</reference>
<gene>
    <name evidence="2" type="ORF">GH810_02415</name>
</gene>
<dbReference type="PANTHER" id="PTHR30006">
    <property type="entry name" value="THIAMINE-BINDING PERIPLASMIC PROTEIN-RELATED"/>
    <property type="match status" value="1"/>
</dbReference>
<keyword evidence="3" id="KW-1185">Reference proteome</keyword>
<dbReference type="PANTHER" id="PTHR30006:SF2">
    <property type="entry name" value="ABC TRANSPORTER SUBSTRATE-BINDING PROTEIN"/>
    <property type="match status" value="1"/>
</dbReference>
<sequence length="348" mass="40218">MNPYQEFIDSPDFHKEGCINLMTFPACAIKVETTEAIKEFVKNYNQSHKVKIHYPMGNEDSPKSYMEALRWVEDPNRYPDVILACDFKSLFAPNFKKFQEQGIFTDVLKDAKPHSFYETFDYKDPKETYSMLGASFSVIVFDKSVDSNLPVPTSFKDLLDPIYEKKISIHGHGDDSCDMTIVVNIYEQYGKAAALTFAKAIKELRHFSKVVKEAGKGNKSIPPISIIPENFGYLLRNRKNIEVIWPQDGSPVFPLLMTVKKEKADQAKELIDYLSGPELGQYWGDSHFASFNQNVENKEYQGKPIRYLGWDFVYDKDILEFRESLEEEVLEIVRGYPMDKKEKVQRIC</sequence>
<dbReference type="AlphaFoldDB" id="A0A923HRQ6"/>
<evidence type="ECO:0000313" key="3">
    <source>
        <dbReference type="Proteomes" id="UP000616595"/>
    </source>
</evidence>
<evidence type="ECO:0000256" key="1">
    <source>
        <dbReference type="ARBA" id="ARBA00022729"/>
    </source>
</evidence>
<evidence type="ECO:0008006" key="4">
    <source>
        <dbReference type="Google" id="ProtNLM"/>
    </source>
</evidence>
<dbReference type="EMBL" id="WJBD01000002">
    <property type="protein sequence ID" value="MBC3887161.1"/>
    <property type="molecule type" value="Genomic_DNA"/>
</dbReference>
<dbReference type="Pfam" id="PF13343">
    <property type="entry name" value="SBP_bac_6"/>
    <property type="match status" value="1"/>
</dbReference>
<dbReference type="Gene3D" id="3.40.190.10">
    <property type="entry name" value="Periplasmic binding protein-like II"/>
    <property type="match status" value="2"/>
</dbReference>
<dbReference type="RefSeq" id="WP_148566494.1">
    <property type="nucleotide sequence ID" value="NZ_RXYA01000004.1"/>
</dbReference>
<evidence type="ECO:0000313" key="2">
    <source>
        <dbReference type="EMBL" id="MBC3887161.1"/>
    </source>
</evidence>
<keyword evidence="1" id="KW-0732">Signal</keyword>
<comment type="caution">
    <text evidence="2">The sequence shown here is derived from an EMBL/GenBank/DDBJ whole genome shotgun (WGS) entry which is preliminary data.</text>
</comment>
<dbReference type="Proteomes" id="UP000616595">
    <property type="component" value="Unassembled WGS sequence"/>
</dbReference>
<dbReference type="SUPFAM" id="SSF53850">
    <property type="entry name" value="Periplasmic binding protein-like II"/>
    <property type="match status" value="1"/>
</dbReference>
<organism evidence="2 3">
    <name type="scientific">Acetobacterium paludosum</name>
    <dbReference type="NCBI Taxonomy" id="52693"/>
    <lineage>
        <taxon>Bacteria</taxon>
        <taxon>Bacillati</taxon>
        <taxon>Bacillota</taxon>
        <taxon>Clostridia</taxon>
        <taxon>Eubacteriales</taxon>
        <taxon>Eubacteriaceae</taxon>
        <taxon>Acetobacterium</taxon>
    </lineage>
</organism>
<reference evidence="2" key="1">
    <citation type="submission" date="2019-10" db="EMBL/GenBank/DDBJ databases">
        <authorList>
            <person name="Ross D.E."/>
            <person name="Gulliver D."/>
        </authorList>
    </citation>
    <scope>NUCLEOTIDE SEQUENCE</scope>
    <source>
        <strain evidence="2">DER-2019</strain>
    </source>
</reference>
<proteinExistence type="predicted"/>